<sequence>MIGRLYELLTEDAKYALLDDLADLDAFTFDTPTLHWLAAKVRGSRPEQSMYKFDDLPKAFSDLQEHPTIRNWKYLVLMSIAVACTCMLPRVKIKLCQYLRRSVENLARCEDSDVSALTKLFSRLLKNENPWVRQETLKPFERIGNACSKQLVVKLAKGLAKIPTVSNITQAYLSCTPHYVLEEREEKIPRLEKENSQNIAPVLIQLAKEAEKMYGLIEALEGQANVSKTVCRKLITVLEKILNTSK</sequence>
<dbReference type="InParanoid" id="E2BK09"/>
<evidence type="ECO:0000313" key="1">
    <source>
        <dbReference type="EMBL" id="EFN83974.1"/>
    </source>
</evidence>
<name>E2BK09_HARSA</name>
<dbReference type="AlphaFoldDB" id="E2BK09"/>
<gene>
    <name evidence="1" type="ORF">EAI_06755</name>
</gene>
<organism evidence="2">
    <name type="scientific">Harpegnathos saltator</name>
    <name type="common">Jerdon's jumping ant</name>
    <dbReference type="NCBI Taxonomy" id="610380"/>
    <lineage>
        <taxon>Eukaryota</taxon>
        <taxon>Metazoa</taxon>
        <taxon>Ecdysozoa</taxon>
        <taxon>Arthropoda</taxon>
        <taxon>Hexapoda</taxon>
        <taxon>Insecta</taxon>
        <taxon>Pterygota</taxon>
        <taxon>Neoptera</taxon>
        <taxon>Endopterygota</taxon>
        <taxon>Hymenoptera</taxon>
        <taxon>Apocrita</taxon>
        <taxon>Aculeata</taxon>
        <taxon>Formicoidea</taxon>
        <taxon>Formicidae</taxon>
        <taxon>Ponerinae</taxon>
        <taxon>Ponerini</taxon>
        <taxon>Harpegnathos</taxon>
    </lineage>
</organism>
<protein>
    <submittedName>
        <fullName evidence="1">Uncharacterized protein</fullName>
    </submittedName>
</protein>
<dbReference type="OrthoDB" id="6088000at2759"/>
<dbReference type="EMBL" id="GL448715">
    <property type="protein sequence ID" value="EFN83974.1"/>
    <property type="molecule type" value="Genomic_DNA"/>
</dbReference>
<proteinExistence type="predicted"/>
<dbReference type="Proteomes" id="UP000008237">
    <property type="component" value="Unassembled WGS sequence"/>
</dbReference>
<reference evidence="1 2" key="1">
    <citation type="journal article" date="2010" name="Science">
        <title>Genomic comparison of the ants Camponotus floridanus and Harpegnathos saltator.</title>
        <authorList>
            <person name="Bonasio R."/>
            <person name="Zhang G."/>
            <person name="Ye C."/>
            <person name="Mutti N.S."/>
            <person name="Fang X."/>
            <person name="Qin N."/>
            <person name="Donahue G."/>
            <person name="Yang P."/>
            <person name="Li Q."/>
            <person name="Li C."/>
            <person name="Zhang P."/>
            <person name="Huang Z."/>
            <person name="Berger S.L."/>
            <person name="Reinberg D."/>
            <person name="Wang J."/>
            <person name="Liebig J."/>
        </authorList>
    </citation>
    <scope>NUCLEOTIDE SEQUENCE [LARGE SCALE GENOMIC DNA]</scope>
    <source>
        <strain evidence="1 2">R22 G/1</strain>
    </source>
</reference>
<keyword evidence="2" id="KW-1185">Reference proteome</keyword>
<evidence type="ECO:0000313" key="2">
    <source>
        <dbReference type="Proteomes" id="UP000008237"/>
    </source>
</evidence>
<accession>E2BK09</accession>